<keyword evidence="5" id="KW-0862">Zinc</keyword>
<evidence type="ECO:0000256" key="6">
    <source>
        <dbReference type="ARBA" id="ARBA00023049"/>
    </source>
</evidence>
<dbReference type="InterPro" id="IPR024079">
    <property type="entry name" value="MetalloPept_cat_dom_sf"/>
</dbReference>
<keyword evidence="3" id="KW-0479">Metal-binding</keyword>
<evidence type="ECO:0000256" key="3">
    <source>
        <dbReference type="ARBA" id="ARBA00022723"/>
    </source>
</evidence>
<evidence type="ECO:0000256" key="2">
    <source>
        <dbReference type="ARBA" id="ARBA00022670"/>
    </source>
</evidence>
<dbReference type="SUPFAM" id="SSF55486">
    <property type="entry name" value="Metalloproteases ('zincins'), catalytic domain"/>
    <property type="match status" value="1"/>
</dbReference>
<dbReference type="RefSeq" id="WP_189571854.1">
    <property type="nucleotide sequence ID" value="NZ_BMXI01000014.1"/>
</dbReference>
<dbReference type="GO" id="GO:0008237">
    <property type="term" value="F:metallopeptidase activity"/>
    <property type="evidence" value="ECO:0007669"/>
    <property type="project" value="UniProtKB-KW"/>
</dbReference>
<keyword evidence="6" id="KW-0482">Metalloprotease</keyword>
<dbReference type="Pfam" id="PF07998">
    <property type="entry name" value="Peptidase_M54"/>
    <property type="match status" value="1"/>
</dbReference>
<dbReference type="CDD" id="cd11375">
    <property type="entry name" value="Peptidase_M54"/>
    <property type="match status" value="1"/>
</dbReference>
<keyword evidence="4" id="KW-0378">Hydrolase</keyword>
<dbReference type="Gene3D" id="3.40.390.10">
    <property type="entry name" value="Collagenase (Catalytic Domain)"/>
    <property type="match status" value="1"/>
</dbReference>
<evidence type="ECO:0000256" key="5">
    <source>
        <dbReference type="ARBA" id="ARBA00022833"/>
    </source>
</evidence>
<reference evidence="7" key="2">
    <citation type="submission" date="2020-09" db="EMBL/GenBank/DDBJ databases">
        <authorList>
            <person name="Sun Q."/>
            <person name="Kim S."/>
        </authorList>
    </citation>
    <scope>NUCLEOTIDE SEQUENCE</scope>
    <source>
        <strain evidence="7">KCTC 12988</strain>
    </source>
</reference>
<comment type="caution">
    <text evidence="7">The sequence shown here is derived from an EMBL/GenBank/DDBJ whole genome shotgun (WGS) entry which is preliminary data.</text>
</comment>
<evidence type="ECO:0000313" key="7">
    <source>
        <dbReference type="EMBL" id="GHC61477.1"/>
    </source>
</evidence>
<protein>
    <recommendedName>
        <fullName evidence="9">Archaemetzincin</fullName>
    </recommendedName>
</protein>
<evidence type="ECO:0000313" key="8">
    <source>
        <dbReference type="Proteomes" id="UP000644507"/>
    </source>
</evidence>
<dbReference type="GO" id="GO:0046872">
    <property type="term" value="F:metal ion binding"/>
    <property type="evidence" value="ECO:0007669"/>
    <property type="project" value="UniProtKB-KW"/>
</dbReference>
<dbReference type="PANTHER" id="PTHR15910">
    <property type="entry name" value="ARCHAEMETZINCIN"/>
    <property type="match status" value="1"/>
</dbReference>
<gene>
    <name evidence="7" type="ORF">GCM10007100_31010</name>
</gene>
<keyword evidence="2" id="KW-0645">Protease</keyword>
<evidence type="ECO:0000256" key="1">
    <source>
        <dbReference type="ARBA" id="ARBA00001947"/>
    </source>
</evidence>
<dbReference type="InterPro" id="IPR012962">
    <property type="entry name" value="Pept_M54_archaemetzincn"/>
</dbReference>
<dbReference type="GO" id="GO:0006508">
    <property type="term" value="P:proteolysis"/>
    <property type="evidence" value="ECO:0007669"/>
    <property type="project" value="UniProtKB-KW"/>
</dbReference>
<organism evidence="7 8">
    <name type="scientific">Roseibacillus persicicus</name>
    <dbReference type="NCBI Taxonomy" id="454148"/>
    <lineage>
        <taxon>Bacteria</taxon>
        <taxon>Pseudomonadati</taxon>
        <taxon>Verrucomicrobiota</taxon>
        <taxon>Verrucomicrobiia</taxon>
        <taxon>Verrucomicrobiales</taxon>
        <taxon>Verrucomicrobiaceae</taxon>
        <taxon>Roseibacillus</taxon>
    </lineage>
</organism>
<proteinExistence type="predicted"/>
<comment type="cofactor">
    <cofactor evidence="1">
        <name>Zn(2+)</name>
        <dbReference type="ChEBI" id="CHEBI:29105"/>
    </cofactor>
</comment>
<name>A0A918TSK9_9BACT</name>
<dbReference type="EMBL" id="BMXI01000014">
    <property type="protein sequence ID" value="GHC61477.1"/>
    <property type="molecule type" value="Genomic_DNA"/>
</dbReference>
<keyword evidence="8" id="KW-1185">Reference proteome</keyword>
<accession>A0A918TSK9</accession>
<dbReference type="AlphaFoldDB" id="A0A918TSK9"/>
<sequence length="299" mass="33935">MGDFVLPDKGAREAAVGSLAGMEPSFRRCFQAGEDFELKREPDLGDWLFHHEEPGQTVREYLDSQPNKVGANGRSKLHILPLGEFPKETSPDLQELKKYMELYYAPMVVEILPIIPAEEVPAVTRENLSSGKLQWNSSHLLGALRGQVPRDSYGLIAVTMTDLYPEEGWNFVFGQASYKNRVGIFSFARYHPAFTGEEGEGDAARLVQQRASKVLTHEMGHMFGIKHCIYYQCNMNGVNSLPECDATPMHLCPVCLRKLQRAVGFDPLSRYQELEKFYRQHQLLPEADWVKGRVDWIAQ</sequence>
<evidence type="ECO:0000256" key="4">
    <source>
        <dbReference type="ARBA" id="ARBA00022801"/>
    </source>
</evidence>
<evidence type="ECO:0008006" key="9">
    <source>
        <dbReference type="Google" id="ProtNLM"/>
    </source>
</evidence>
<dbReference type="PANTHER" id="PTHR15910:SF1">
    <property type="entry name" value="ARCHAEMETZINCIN-2"/>
    <property type="match status" value="1"/>
</dbReference>
<reference evidence="7" key="1">
    <citation type="journal article" date="2014" name="Int. J. Syst. Evol. Microbiol.">
        <title>Complete genome sequence of Corynebacterium casei LMG S-19264T (=DSM 44701T), isolated from a smear-ripened cheese.</title>
        <authorList>
            <consortium name="US DOE Joint Genome Institute (JGI-PGF)"/>
            <person name="Walter F."/>
            <person name="Albersmeier A."/>
            <person name="Kalinowski J."/>
            <person name="Ruckert C."/>
        </authorList>
    </citation>
    <scope>NUCLEOTIDE SEQUENCE</scope>
    <source>
        <strain evidence="7">KCTC 12988</strain>
    </source>
</reference>
<dbReference type="Proteomes" id="UP000644507">
    <property type="component" value="Unassembled WGS sequence"/>
</dbReference>